<dbReference type="Gene3D" id="3.90.230.10">
    <property type="entry name" value="Creatinase/methionine aminopeptidase superfamily"/>
    <property type="match status" value="2"/>
</dbReference>
<evidence type="ECO:0000256" key="1">
    <source>
        <dbReference type="SAM" id="SignalP"/>
    </source>
</evidence>
<dbReference type="GO" id="GO:0070006">
    <property type="term" value="F:metalloaminopeptidase activity"/>
    <property type="evidence" value="ECO:0007669"/>
    <property type="project" value="TreeGrafter"/>
</dbReference>
<dbReference type="AlphaFoldDB" id="A0A1C6YIE6"/>
<accession>A0A1C6YIE6</accession>
<keyword evidence="3" id="KW-0378">Hydrolase</keyword>
<feature type="signal peptide" evidence="1">
    <location>
        <begin position="1"/>
        <end position="19"/>
    </location>
</feature>
<proteinExistence type="predicted"/>
<dbReference type="InterPro" id="IPR001714">
    <property type="entry name" value="Pept_M24_MAP"/>
</dbReference>
<feature type="domain" description="Peptidase M24" evidence="2">
    <location>
        <begin position="533"/>
        <end position="658"/>
    </location>
</feature>
<reference evidence="3 4" key="1">
    <citation type="submission" date="2016-08" db="EMBL/GenBank/DDBJ databases">
        <authorList>
            <consortium name="Pathogen Informatics"/>
        </authorList>
    </citation>
    <scope>NUCLEOTIDE SEQUENCE [LARGE SCALE GENOMIC DNA]</scope>
    <source>
        <strain evidence="3 4">DS</strain>
    </source>
</reference>
<evidence type="ECO:0000259" key="2">
    <source>
        <dbReference type="Pfam" id="PF00557"/>
    </source>
</evidence>
<name>A0A1C6YIE6_PLACE</name>
<feature type="domain" description="Peptidase M24" evidence="2">
    <location>
        <begin position="259"/>
        <end position="373"/>
    </location>
</feature>
<sequence>MNVHIFLLLLFCGTFLCKQNSNNNNFRIIHQNGTKGNRKRNVKCVREKKHYNYIHPNEISKNKNDIRYHHYNFLINTCPQKKKLLAKKEKSKRQYNLNSSGEGFSNTVHTNVKKNTNDYSEEQLPTYHKYIENFKTRKIIHPSIRITDHDKKFMKCKESYNKLYSHLTETELFENFSYVGRQRKGILSPKYYLPKYIERPNYHKTGTPIYVNYENNSKSKECISMRNSNNETENGHKTYSTTNKYEYDNVKTDYDIEMISRNCKFARELMDDISYIICEGITTNDIDIYILNKCVNNGFYPSPLNYHLFPKSSCISINEILCHGIPDNNVLYENDVVKVDISVYKDGYHADMCESFIVQKISKGEKKKRKKNYDYIYLNDKLRTKHTKYILKYNFDLTTNKIVKKGKYPSVRKVRYNPPNSKEHENEYIEEYDDNTNSVLGESPYAHNYYTHNGGPNNVSENYEDELENFHRRYDEDFIFNPKKGEVYNNLQQYIYQKGMEKDKNRKEMNRKFEFFDTSNQGIANMKKFMFEKNRDLIKTAYDCTMEAISICKPGVPFKNIAKVMDDYLKKKNNSYQYYSIVPNLCGHNIGKNFHEEPFIIHTLNDDDRKMCENLVFTIEPIITERSCDFITWPDNWTLSNSRYYYSAQFEHTILITKNGAKILTQKTDTSPKYIWEDEGN</sequence>
<dbReference type="PANTHER" id="PTHR43330:SF7">
    <property type="entry name" value="METHIONINE AMINOPEPTIDASE 1"/>
    <property type="match status" value="1"/>
</dbReference>
<dbReference type="SUPFAM" id="SSF55920">
    <property type="entry name" value="Creatinase/aminopeptidase"/>
    <property type="match status" value="2"/>
</dbReference>
<dbReference type="InterPro" id="IPR036005">
    <property type="entry name" value="Creatinase/aminopeptidase-like"/>
</dbReference>
<dbReference type="GO" id="GO:0005829">
    <property type="term" value="C:cytosol"/>
    <property type="evidence" value="ECO:0007669"/>
    <property type="project" value="TreeGrafter"/>
</dbReference>
<dbReference type="InterPro" id="IPR000994">
    <property type="entry name" value="Pept_M24"/>
</dbReference>
<dbReference type="Proteomes" id="UP000507536">
    <property type="component" value="Chromosome 12"/>
</dbReference>
<organism evidence="3 4">
    <name type="scientific">Plasmodium chabaudi adami</name>
    <dbReference type="NCBI Taxonomy" id="5826"/>
    <lineage>
        <taxon>Eukaryota</taxon>
        <taxon>Sar</taxon>
        <taxon>Alveolata</taxon>
        <taxon>Apicomplexa</taxon>
        <taxon>Aconoidasida</taxon>
        <taxon>Haemosporida</taxon>
        <taxon>Plasmodiidae</taxon>
        <taxon>Plasmodium</taxon>
        <taxon>Plasmodium (Vinckeia)</taxon>
    </lineage>
</organism>
<feature type="chain" id="PRO_5008751494" evidence="1">
    <location>
        <begin position="20"/>
        <end position="681"/>
    </location>
</feature>
<dbReference type="PRINTS" id="PR00599">
    <property type="entry name" value="MAPEPTIDASE"/>
</dbReference>
<evidence type="ECO:0000313" key="3">
    <source>
        <dbReference type="EMBL" id="SCM23179.1"/>
    </source>
</evidence>
<evidence type="ECO:0000313" key="4">
    <source>
        <dbReference type="Proteomes" id="UP000507536"/>
    </source>
</evidence>
<keyword evidence="3" id="KW-0031">Aminopeptidase</keyword>
<dbReference type="PANTHER" id="PTHR43330">
    <property type="entry name" value="METHIONINE AMINOPEPTIDASE"/>
    <property type="match status" value="1"/>
</dbReference>
<protein>
    <submittedName>
        <fullName evidence="3">Methionine aminopeptidase 1c, putative</fullName>
    </submittedName>
</protein>
<keyword evidence="1" id="KW-0732">Signal</keyword>
<dbReference type="EMBL" id="LT608192">
    <property type="protein sequence ID" value="SCM23179.1"/>
    <property type="molecule type" value="Genomic_DNA"/>
</dbReference>
<keyword evidence="3" id="KW-0645">Protease</keyword>
<dbReference type="Pfam" id="PF00557">
    <property type="entry name" value="Peptidase_M24"/>
    <property type="match status" value="2"/>
</dbReference>
<gene>
    <name evidence="3" type="primary">METAP1c</name>
    <name evidence="3" type="ORF">PCHDS_000333500</name>
</gene>